<dbReference type="Proteomes" id="UP000622552">
    <property type="component" value="Unassembled WGS sequence"/>
</dbReference>
<gene>
    <name evidence="1" type="ORF">IW245_001674</name>
</gene>
<comment type="caution">
    <text evidence="1">The sequence shown here is derived from an EMBL/GenBank/DDBJ whole genome shotgun (WGS) entry which is preliminary data.</text>
</comment>
<evidence type="ECO:0000313" key="2">
    <source>
        <dbReference type="Proteomes" id="UP000622552"/>
    </source>
</evidence>
<keyword evidence="2" id="KW-1185">Reference proteome</keyword>
<dbReference type="RefSeq" id="WP_197002580.1">
    <property type="nucleotide sequence ID" value="NZ_BONS01000003.1"/>
</dbReference>
<proteinExistence type="predicted"/>
<name>A0A8J7KEX2_9ACTN</name>
<evidence type="ECO:0000313" key="1">
    <source>
        <dbReference type="EMBL" id="MBG6135480.1"/>
    </source>
</evidence>
<reference evidence="1" key="1">
    <citation type="submission" date="2020-11" db="EMBL/GenBank/DDBJ databases">
        <title>Sequencing the genomes of 1000 actinobacteria strains.</title>
        <authorList>
            <person name="Klenk H.-P."/>
        </authorList>
    </citation>
    <scope>NUCLEOTIDE SEQUENCE</scope>
    <source>
        <strain evidence="1">DSM 45356</strain>
    </source>
</reference>
<dbReference type="InterPro" id="IPR045730">
    <property type="entry name" value="DUF6084"/>
</dbReference>
<sequence length="213" mass="23652">MSDLSFACVDARPEPHGVAPTLLFTLRIGESTGVRVHTLALRCQLRIEPRGRHYAPAETELLNDVFGEPARWGETLLPLQFAQSSTLVAGFADTTDVTLAVPVTYDFDVAAAKYFHALDDGEIPLLFLFSGTVFTTGPGGLSVEQVPWHHEARYRLPVAVWRDLMDRYFPGEGWIRLRRDTLSALQNYRSRAALTGWDETVETLLGEHEGAAP</sequence>
<organism evidence="1 2">
    <name type="scientific">Longispora fulva</name>
    <dbReference type="NCBI Taxonomy" id="619741"/>
    <lineage>
        <taxon>Bacteria</taxon>
        <taxon>Bacillati</taxon>
        <taxon>Actinomycetota</taxon>
        <taxon>Actinomycetes</taxon>
        <taxon>Micromonosporales</taxon>
        <taxon>Micromonosporaceae</taxon>
        <taxon>Longispora</taxon>
    </lineage>
</organism>
<dbReference type="AlphaFoldDB" id="A0A8J7KEX2"/>
<dbReference type="EMBL" id="JADOUF010000001">
    <property type="protein sequence ID" value="MBG6135480.1"/>
    <property type="molecule type" value="Genomic_DNA"/>
</dbReference>
<protein>
    <submittedName>
        <fullName evidence="1">Uncharacterized protein</fullName>
    </submittedName>
</protein>
<accession>A0A8J7KEX2</accession>
<dbReference type="Pfam" id="PF19562">
    <property type="entry name" value="DUF6084"/>
    <property type="match status" value="1"/>
</dbReference>